<evidence type="ECO:0000313" key="1">
    <source>
        <dbReference type="EMBL" id="EAW08978.1"/>
    </source>
</evidence>
<dbReference type="GeneID" id="4702226"/>
<dbReference type="OrthoDB" id="2103397at2759"/>
<keyword evidence="2" id="KW-1185">Reference proteome</keyword>
<reference evidence="1 2" key="1">
    <citation type="journal article" date="2008" name="PLoS Genet.">
        <title>Genomic islands in the pathogenic filamentous fungus Aspergillus fumigatus.</title>
        <authorList>
            <person name="Fedorova N.D."/>
            <person name="Khaldi N."/>
            <person name="Joardar V.S."/>
            <person name="Maiti R."/>
            <person name="Amedeo P."/>
            <person name="Anderson M.J."/>
            <person name="Crabtree J."/>
            <person name="Silva J.C."/>
            <person name="Badger J.H."/>
            <person name="Albarraq A."/>
            <person name="Angiuoli S."/>
            <person name="Bussey H."/>
            <person name="Bowyer P."/>
            <person name="Cotty P.J."/>
            <person name="Dyer P.S."/>
            <person name="Egan A."/>
            <person name="Galens K."/>
            <person name="Fraser-Liggett C.M."/>
            <person name="Haas B.J."/>
            <person name="Inman J.M."/>
            <person name="Kent R."/>
            <person name="Lemieux S."/>
            <person name="Malavazi I."/>
            <person name="Orvis J."/>
            <person name="Roemer T."/>
            <person name="Ronning C.M."/>
            <person name="Sundaram J.P."/>
            <person name="Sutton G."/>
            <person name="Turner G."/>
            <person name="Venter J.C."/>
            <person name="White O.R."/>
            <person name="Whitty B.R."/>
            <person name="Youngman P."/>
            <person name="Wolfe K.H."/>
            <person name="Goldman G.H."/>
            <person name="Wortman J.R."/>
            <person name="Jiang B."/>
            <person name="Denning D.W."/>
            <person name="Nierman W.C."/>
        </authorList>
    </citation>
    <scope>NUCLEOTIDE SEQUENCE [LARGE SCALE GENOMIC DNA]</scope>
    <source>
        <strain evidence="2">ATCC 1007 / CBS 513.65 / DSM 816 / NCTC 3887 / NRRL 1</strain>
    </source>
</reference>
<organism evidence="1 2">
    <name type="scientific">Aspergillus clavatus (strain ATCC 1007 / CBS 513.65 / DSM 816 / NCTC 3887 / NRRL 1 / QM 1276 / 107)</name>
    <dbReference type="NCBI Taxonomy" id="344612"/>
    <lineage>
        <taxon>Eukaryota</taxon>
        <taxon>Fungi</taxon>
        <taxon>Dikarya</taxon>
        <taxon>Ascomycota</taxon>
        <taxon>Pezizomycotina</taxon>
        <taxon>Eurotiomycetes</taxon>
        <taxon>Eurotiomycetidae</taxon>
        <taxon>Eurotiales</taxon>
        <taxon>Aspergillaceae</taxon>
        <taxon>Aspergillus</taxon>
        <taxon>Aspergillus subgen. Fumigati</taxon>
    </lineage>
</organism>
<dbReference type="Proteomes" id="UP000006701">
    <property type="component" value="Unassembled WGS sequence"/>
</dbReference>
<accession>A1CN41</accession>
<name>A1CN41_ASPCL</name>
<dbReference type="EMBL" id="DS027058">
    <property type="protein sequence ID" value="EAW08978.1"/>
    <property type="molecule type" value="Genomic_DNA"/>
</dbReference>
<sequence length="239" mass="27111">MPTVTQAPEWTIAKEKRLPIPPVPPKPVTLDSIMEDLLRCDIYRFFELDRHPNPRGTWTLEENERYSTPENLTSANALAKLDKAAPLGYNSHHGLAARRIVKTMLVSSLLDEQETNMSMGKSSAYVGIHLRQAFHCEGTILDLRQEFDGALDFAICNAEELGTQINALVWVNPYPLSIMWQCISLMGAVHNAREHENKRITAVYGIATDGEEFYFIEVDDNGMVRYVYPIFEQQQANDP</sequence>
<dbReference type="HOGENOM" id="CLU_1160879_0_0_1"/>
<dbReference type="RefSeq" id="XP_001270404.1">
    <property type="nucleotide sequence ID" value="XM_001270403.1"/>
</dbReference>
<gene>
    <name evidence="1" type="ORF">ACLA_099220</name>
</gene>
<protein>
    <submittedName>
        <fullName evidence="1">Uncharacterized protein</fullName>
    </submittedName>
</protein>
<dbReference type="AlphaFoldDB" id="A1CN41"/>
<proteinExistence type="predicted"/>
<evidence type="ECO:0000313" key="2">
    <source>
        <dbReference type="Proteomes" id="UP000006701"/>
    </source>
</evidence>
<dbReference type="KEGG" id="act:ACLA_099220"/>
<dbReference type="VEuPathDB" id="FungiDB:ACLA_099220"/>